<dbReference type="AlphaFoldDB" id="A0A1I0Z967"/>
<gene>
    <name evidence="1" type="ORF">SAMN04489723_105275</name>
</gene>
<keyword evidence="2" id="KW-1185">Reference proteome</keyword>
<organism evidence="1 2">
    <name type="scientific">Algoriphagus aquimarinus</name>
    <dbReference type="NCBI Taxonomy" id="237018"/>
    <lineage>
        <taxon>Bacteria</taxon>
        <taxon>Pseudomonadati</taxon>
        <taxon>Bacteroidota</taxon>
        <taxon>Cytophagia</taxon>
        <taxon>Cytophagales</taxon>
        <taxon>Cyclobacteriaceae</taxon>
        <taxon>Algoriphagus</taxon>
    </lineage>
</organism>
<evidence type="ECO:0000313" key="2">
    <source>
        <dbReference type="Proteomes" id="UP000198790"/>
    </source>
</evidence>
<dbReference type="EMBL" id="FOKK01000005">
    <property type="protein sequence ID" value="SFB20978.1"/>
    <property type="molecule type" value="Genomic_DNA"/>
</dbReference>
<protein>
    <recommendedName>
        <fullName evidence="3">Lipocalin-like domain-containing protein</fullName>
    </recommendedName>
</protein>
<accession>A0A1I0Z967</accession>
<proteinExistence type="predicted"/>
<sequence>MKTRLLPLVSLFLIIFSCKDVEEPSPNSRIEGTYEFTSQGNKGWGDVKYNFVDLLEFKSNGIVSGESYTTEIGSDEILGYRGYFSGTYMISEGVLTISYDELYYMNLMDANFSPKEDLVVSEGADSSLEYRIAEDYSNLSFICPPYANCAGTLIYKRID</sequence>
<name>A0A1I0Z967_9BACT</name>
<evidence type="ECO:0008006" key="3">
    <source>
        <dbReference type="Google" id="ProtNLM"/>
    </source>
</evidence>
<dbReference type="OrthoDB" id="825378at2"/>
<evidence type="ECO:0000313" key="1">
    <source>
        <dbReference type="EMBL" id="SFB20978.1"/>
    </source>
</evidence>
<dbReference type="Proteomes" id="UP000198790">
    <property type="component" value="Unassembled WGS sequence"/>
</dbReference>
<reference evidence="1 2" key="1">
    <citation type="submission" date="2016-10" db="EMBL/GenBank/DDBJ databases">
        <authorList>
            <person name="de Groot N.N."/>
        </authorList>
    </citation>
    <scope>NUCLEOTIDE SEQUENCE [LARGE SCALE GENOMIC DNA]</scope>
    <source>
        <strain evidence="1 2">DSM 23399</strain>
    </source>
</reference>
<dbReference type="PROSITE" id="PS51257">
    <property type="entry name" value="PROKAR_LIPOPROTEIN"/>
    <property type="match status" value="1"/>
</dbReference>
<dbReference type="RefSeq" id="WP_092896442.1">
    <property type="nucleotide sequence ID" value="NZ_FOKK01000005.1"/>
</dbReference>